<proteinExistence type="predicted"/>
<dbReference type="EMBL" id="JAATJM010000002">
    <property type="protein sequence ID" value="NJC41917.1"/>
    <property type="molecule type" value="Genomic_DNA"/>
</dbReference>
<dbReference type="AlphaFoldDB" id="A0A7X6BNZ6"/>
<evidence type="ECO:0000313" key="1">
    <source>
        <dbReference type="EMBL" id="NJC41917.1"/>
    </source>
</evidence>
<keyword evidence="2" id="KW-1185">Reference proteome</keyword>
<protein>
    <submittedName>
        <fullName evidence="1">Putative membrane protein</fullName>
    </submittedName>
</protein>
<gene>
    <name evidence="1" type="ORF">GGQ87_002212</name>
</gene>
<sequence length="29" mass="3000">MKFMLTAAPGALLVAVMAPAVHAQAFRSV</sequence>
<comment type="caution">
    <text evidence="1">The sequence shown here is derived from an EMBL/GenBank/DDBJ whole genome shotgun (WGS) entry which is preliminary data.</text>
</comment>
<evidence type="ECO:0000313" key="2">
    <source>
        <dbReference type="Proteomes" id="UP000587415"/>
    </source>
</evidence>
<dbReference type="Proteomes" id="UP000587415">
    <property type="component" value="Unassembled WGS sequence"/>
</dbReference>
<reference evidence="1 2" key="1">
    <citation type="submission" date="2020-03" db="EMBL/GenBank/DDBJ databases">
        <title>Genomic Encyclopedia of Type Strains, Phase IV (KMG-IV): sequencing the most valuable type-strain genomes for metagenomic binning, comparative biology and taxonomic classification.</title>
        <authorList>
            <person name="Goeker M."/>
        </authorList>
    </citation>
    <scope>NUCLEOTIDE SEQUENCE [LARGE SCALE GENOMIC DNA]</scope>
    <source>
        <strain evidence="1 2">DSM 4736</strain>
    </source>
</reference>
<accession>A0A7X6BNZ6</accession>
<organism evidence="1 2">
    <name type="scientific">Brevundimonas alba</name>
    <dbReference type="NCBI Taxonomy" id="74314"/>
    <lineage>
        <taxon>Bacteria</taxon>
        <taxon>Pseudomonadati</taxon>
        <taxon>Pseudomonadota</taxon>
        <taxon>Alphaproteobacteria</taxon>
        <taxon>Caulobacterales</taxon>
        <taxon>Caulobacteraceae</taxon>
        <taxon>Brevundimonas</taxon>
    </lineage>
</organism>
<name>A0A7X6BNZ6_9CAUL</name>